<keyword evidence="1" id="KW-1133">Transmembrane helix</keyword>
<evidence type="ECO:0000313" key="3">
    <source>
        <dbReference type="EMBL" id="MEJ2863365.1"/>
    </source>
</evidence>
<organism evidence="3 4">
    <name type="scientific">Actinomycetospora flava</name>
    <dbReference type="NCBI Taxonomy" id="3129232"/>
    <lineage>
        <taxon>Bacteria</taxon>
        <taxon>Bacillati</taxon>
        <taxon>Actinomycetota</taxon>
        <taxon>Actinomycetes</taxon>
        <taxon>Pseudonocardiales</taxon>
        <taxon>Pseudonocardiaceae</taxon>
        <taxon>Actinomycetospora</taxon>
    </lineage>
</organism>
<feature type="transmembrane region" description="Helical" evidence="1">
    <location>
        <begin position="270"/>
        <end position="289"/>
    </location>
</feature>
<keyword evidence="3" id="KW-0012">Acyltransferase</keyword>
<sequence>MRRFSWDLIRVACVLMVVLYHSTQVVPDNYPDLVDRRFVFPHQIGASLLLVVSAYFVCASLRRHGVARWWVGRLARLLPGFVAATLLAYVAADVLTPGGPEPTLRDLAANLLMLWNWDRTWGYLDGSYWTIPLQLLAFTAAALLWRRRWGSGVRLRVVLWVAALLPMAQLPLKAIAPPVYGVLVDGLGFHRMHLFVAGVAIFLCARWRLGVPHAAALLGTCTAAQFVHGGIDASGALIGDRIAVAGVGVGMAAMLLAASGPDWDWLVPSAVRPVVTWLAGISYGVFLVHQTLGMVLMRRLQMIGVGPTLQTVAMLLQAVLVGWLLTRLVERPAHRQLMAAFDRRTVRPVVLPAPVSAPVPVAAAAADRTG</sequence>
<feature type="transmembrane region" description="Helical" evidence="1">
    <location>
        <begin position="188"/>
        <end position="207"/>
    </location>
</feature>
<keyword evidence="1" id="KW-0812">Transmembrane</keyword>
<comment type="caution">
    <text evidence="3">The sequence shown here is derived from an EMBL/GenBank/DDBJ whole genome shotgun (WGS) entry which is preliminary data.</text>
</comment>
<feature type="transmembrane region" description="Helical" evidence="1">
    <location>
        <begin position="126"/>
        <end position="145"/>
    </location>
</feature>
<feature type="transmembrane region" description="Helical" evidence="1">
    <location>
        <begin position="74"/>
        <end position="92"/>
    </location>
</feature>
<dbReference type="InterPro" id="IPR050879">
    <property type="entry name" value="Acyltransferase_3"/>
</dbReference>
<proteinExistence type="predicted"/>
<keyword evidence="4" id="KW-1185">Reference proteome</keyword>
<name>A0ABU8M7Q3_9PSEU</name>
<evidence type="ECO:0000313" key="4">
    <source>
        <dbReference type="Proteomes" id="UP001369736"/>
    </source>
</evidence>
<dbReference type="EC" id="2.3.-.-" evidence="3"/>
<keyword evidence="3" id="KW-0808">Transferase</keyword>
<feature type="domain" description="Acyltransferase 3" evidence="2">
    <location>
        <begin position="5"/>
        <end position="327"/>
    </location>
</feature>
<dbReference type="GO" id="GO:0016746">
    <property type="term" value="F:acyltransferase activity"/>
    <property type="evidence" value="ECO:0007669"/>
    <property type="project" value="UniProtKB-KW"/>
</dbReference>
<feature type="transmembrane region" description="Helical" evidence="1">
    <location>
        <begin position="43"/>
        <end position="62"/>
    </location>
</feature>
<evidence type="ECO:0000256" key="1">
    <source>
        <dbReference type="SAM" id="Phobius"/>
    </source>
</evidence>
<feature type="transmembrane region" description="Helical" evidence="1">
    <location>
        <begin position="157"/>
        <end position="176"/>
    </location>
</feature>
<accession>A0ABU8M7Q3</accession>
<gene>
    <name evidence="3" type="ORF">WCD58_19510</name>
</gene>
<dbReference type="PANTHER" id="PTHR23028:SF131">
    <property type="entry name" value="BLR2367 PROTEIN"/>
    <property type="match status" value="1"/>
</dbReference>
<dbReference type="PANTHER" id="PTHR23028">
    <property type="entry name" value="ACETYLTRANSFERASE"/>
    <property type="match status" value="1"/>
</dbReference>
<keyword evidence="1" id="KW-0472">Membrane</keyword>
<feature type="transmembrane region" description="Helical" evidence="1">
    <location>
        <begin position="309"/>
        <end position="329"/>
    </location>
</feature>
<reference evidence="3 4" key="1">
    <citation type="submission" date="2024-03" db="EMBL/GenBank/DDBJ databases">
        <title>Actinomycetospora sp. OC33-EN07, a novel actinomycete isolated from wild orchid (Aerides multiflora).</title>
        <authorList>
            <person name="Suriyachadkun C."/>
        </authorList>
    </citation>
    <scope>NUCLEOTIDE SEQUENCE [LARGE SCALE GENOMIC DNA]</scope>
    <source>
        <strain evidence="3 4">OC33-EN07</strain>
    </source>
</reference>
<dbReference type="RefSeq" id="WP_337704728.1">
    <property type="nucleotide sequence ID" value="NZ_JBBEGM010000008.1"/>
</dbReference>
<dbReference type="Proteomes" id="UP001369736">
    <property type="component" value="Unassembled WGS sequence"/>
</dbReference>
<dbReference type="InterPro" id="IPR002656">
    <property type="entry name" value="Acyl_transf_3_dom"/>
</dbReference>
<feature type="transmembrane region" description="Helical" evidence="1">
    <location>
        <begin position="237"/>
        <end position="258"/>
    </location>
</feature>
<protein>
    <submittedName>
        <fullName evidence="3">Acyltransferase</fullName>
        <ecNumber evidence="3">2.3.-.-</ecNumber>
    </submittedName>
</protein>
<dbReference type="EMBL" id="JBBEGM010000008">
    <property type="protein sequence ID" value="MEJ2863365.1"/>
    <property type="molecule type" value="Genomic_DNA"/>
</dbReference>
<dbReference type="Pfam" id="PF01757">
    <property type="entry name" value="Acyl_transf_3"/>
    <property type="match status" value="1"/>
</dbReference>
<evidence type="ECO:0000259" key="2">
    <source>
        <dbReference type="Pfam" id="PF01757"/>
    </source>
</evidence>